<keyword evidence="2" id="KW-1133">Transmembrane helix</keyword>
<reference evidence="3 4" key="1">
    <citation type="submission" date="2021-12" db="EMBL/GenBank/DDBJ databases">
        <title>Discovery of the Pendulisporaceae a myxobacterial family with distinct sporulation behavior and unique specialized metabolism.</title>
        <authorList>
            <person name="Garcia R."/>
            <person name="Popoff A."/>
            <person name="Bader C.D."/>
            <person name="Loehr J."/>
            <person name="Walesch S."/>
            <person name="Walt C."/>
            <person name="Boldt J."/>
            <person name="Bunk B."/>
            <person name="Haeckl F.J.F.P.J."/>
            <person name="Gunesch A.P."/>
            <person name="Birkelbach J."/>
            <person name="Nuebel U."/>
            <person name="Pietschmann T."/>
            <person name="Bach T."/>
            <person name="Mueller R."/>
        </authorList>
    </citation>
    <scope>NUCLEOTIDE SEQUENCE [LARGE SCALE GENOMIC DNA]</scope>
    <source>
        <strain evidence="3 4">MSr11954</strain>
    </source>
</reference>
<evidence type="ECO:0000313" key="3">
    <source>
        <dbReference type="EMBL" id="WXB15443.1"/>
    </source>
</evidence>
<feature type="compositionally biased region" description="Basic and acidic residues" evidence="1">
    <location>
        <begin position="94"/>
        <end position="105"/>
    </location>
</feature>
<protein>
    <submittedName>
        <fullName evidence="3">AtpZ/AtpI family protein</fullName>
    </submittedName>
</protein>
<feature type="transmembrane region" description="Helical" evidence="2">
    <location>
        <begin position="47"/>
        <end position="68"/>
    </location>
</feature>
<dbReference type="Pfam" id="PF09527">
    <property type="entry name" value="ATPase_gene1"/>
    <property type="match status" value="1"/>
</dbReference>
<gene>
    <name evidence="3" type="ORF">LZC94_47435</name>
</gene>
<feature type="region of interest" description="Disordered" evidence="1">
    <location>
        <begin position="75"/>
        <end position="105"/>
    </location>
</feature>
<keyword evidence="2" id="KW-0812">Transmembrane</keyword>
<dbReference type="Proteomes" id="UP001370348">
    <property type="component" value="Chromosome"/>
</dbReference>
<organism evidence="3 4">
    <name type="scientific">Pendulispora albinea</name>
    <dbReference type="NCBI Taxonomy" id="2741071"/>
    <lineage>
        <taxon>Bacteria</taxon>
        <taxon>Pseudomonadati</taxon>
        <taxon>Myxococcota</taxon>
        <taxon>Myxococcia</taxon>
        <taxon>Myxococcales</taxon>
        <taxon>Sorangiineae</taxon>
        <taxon>Pendulisporaceae</taxon>
        <taxon>Pendulispora</taxon>
    </lineage>
</organism>
<feature type="transmembrane region" description="Helical" evidence="2">
    <location>
        <begin position="15"/>
        <end position="35"/>
    </location>
</feature>
<accession>A0ABZ2LWX0</accession>
<dbReference type="RefSeq" id="WP_394825071.1">
    <property type="nucleotide sequence ID" value="NZ_CP089984.1"/>
</dbReference>
<name>A0ABZ2LWX0_9BACT</name>
<dbReference type="EMBL" id="CP089984">
    <property type="protein sequence ID" value="WXB15443.1"/>
    <property type="molecule type" value="Genomic_DNA"/>
</dbReference>
<proteinExistence type="predicted"/>
<dbReference type="InterPro" id="IPR032820">
    <property type="entry name" value="ATPase_put"/>
</dbReference>
<sequence>MNGKREENSSHVKQLGRFAVVGFEFAALIVAGFFVGRFLDHRFGTGYLTWVGLALGTFAGFRSLFVMARLEQRALEKEDRENGPPPGIDEDVSKDDAKENSDDRP</sequence>
<evidence type="ECO:0000256" key="1">
    <source>
        <dbReference type="SAM" id="MobiDB-lite"/>
    </source>
</evidence>
<keyword evidence="4" id="KW-1185">Reference proteome</keyword>
<evidence type="ECO:0000313" key="4">
    <source>
        <dbReference type="Proteomes" id="UP001370348"/>
    </source>
</evidence>
<keyword evidence="2" id="KW-0472">Membrane</keyword>
<evidence type="ECO:0000256" key="2">
    <source>
        <dbReference type="SAM" id="Phobius"/>
    </source>
</evidence>